<evidence type="ECO:0000256" key="1">
    <source>
        <dbReference type="SAM" id="MobiDB-lite"/>
    </source>
</evidence>
<dbReference type="Pfam" id="PF03399">
    <property type="entry name" value="SAC3_GANP"/>
    <property type="match status" value="1"/>
</dbReference>
<dbReference type="Proteomes" id="UP000305067">
    <property type="component" value="Unassembled WGS sequence"/>
</dbReference>
<feature type="region of interest" description="Disordered" evidence="1">
    <location>
        <begin position="467"/>
        <end position="552"/>
    </location>
</feature>
<evidence type="ECO:0000259" key="2">
    <source>
        <dbReference type="Pfam" id="PF03399"/>
    </source>
</evidence>
<dbReference type="Gene3D" id="1.25.40.990">
    <property type="match status" value="1"/>
</dbReference>
<feature type="region of interest" description="Disordered" evidence="1">
    <location>
        <begin position="1096"/>
        <end position="1139"/>
    </location>
</feature>
<feature type="compositionally biased region" description="Polar residues" evidence="1">
    <location>
        <begin position="683"/>
        <end position="692"/>
    </location>
</feature>
<dbReference type="PANTHER" id="PTHR12436:SF3">
    <property type="entry name" value="GERMINAL-CENTER ASSOCIATED NUCLEAR PROTEIN"/>
    <property type="match status" value="1"/>
</dbReference>
<dbReference type="GO" id="GO:0006406">
    <property type="term" value="P:mRNA export from nucleus"/>
    <property type="evidence" value="ECO:0007669"/>
    <property type="project" value="TreeGrafter"/>
</dbReference>
<accession>A0A5C3QJ65</accession>
<dbReference type="InterPro" id="IPR005062">
    <property type="entry name" value="SAC3/GANP/THP3_conserved"/>
</dbReference>
<feature type="region of interest" description="Disordered" evidence="1">
    <location>
        <begin position="654"/>
        <end position="898"/>
    </location>
</feature>
<feature type="compositionally biased region" description="Pro residues" evidence="1">
    <location>
        <begin position="660"/>
        <end position="681"/>
    </location>
</feature>
<feature type="compositionally biased region" description="Polar residues" evidence="1">
    <location>
        <begin position="1578"/>
        <end position="1606"/>
    </location>
</feature>
<feature type="compositionally biased region" description="Low complexity" evidence="1">
    <location>
        <begin position="1683"/>
        <end position="1701"/>
    </location>
</feature>
<feature type="domain" description="SAC3/GANP/THP3 conserved" evidence="2">
    <location>
        <begin position="198"/>
        <end position="400"/>
    </location>
</feature>
<dbReference type="GO" id="GO:0070390">
    <property type="term" value="C:transcription export complex 2"/>
    <property type="evidence" value="ECO:0007669"/>
    <property type="project" value="TreeGrafter"/>
</dbReference>
<feature type="region of interest" description="Disordered" evidence="1">
    <location>
        <begin position="1563"/>
        <end position="1641"/>
    </location>
</feature>
<feature type="region of interest" description="Disordered" evidence="1">
    <location>
        <begin position="1656"/>
        <end position="1701"/>
    </location>
</feature>
<feature type="compositionally biased region" description="Low complexity" evidence="1">
    <location>
        <begin position="883"/>
        <end position="898"/>
    </location>
</feature>
<dbReference type="OrthoDB" id="264795at2759"/>
<feature type="compositionally biased region" description="Basic and acidic residues" evidence="1">
    <location>
        <begin position="76"/>
        <end position="85"/>
    </location>
</feature>
<proteinExistence type="predicted"/>
<feature type="compositionally biased region" description="Low complexity" evidence="1">
    <location>
        <begin position="543"/>
        <end position="552"/>
    </location>
</feature>
<keyword evidence="4" id="KW-1185">Reference proteome</keyword>
<name>A0A5C3QJ65_9AGAR</name>
<feature type="region of interest" description="Disordered" evidence="1">
    <location>
        <begin position="911"/>
        <end position="936"/>
    </location>
</feature>
<feature type="region of interest" description="Disordered" evidence="1">
    <location>
        <begin position="950"/>
        <end position="977"/>
    </location>
</feature>
<feature type="compositionally biased region" description="Low complexity" evidence="1">
    <location>
        <begin position="467"/>
        <end position="479"/>
    </location>
</feature>
<evidence type="ECO:0000313" key="4">
    <source>
        <dbReference type="Proteomes" id="UP000305067"/>
    </source>
</evidence>
<organism evidence="3 4">
    <name type="scientific">Pterulicium gracile</name>
    <dbReference type="NCBI Taxonomy" id="1884261"/>
    <lineage>
        <taxon>Eukaryota</taxon>
        <taxon>Fungi</taxon>
        <taxon>Dikarya</taxon>
        <taxon>Basidiomycota</taxon>
        <taxon>Agaricomycotina</taxon>
        <taxon>Agaricomycetes</taxon>
        <taxon>Agaricomycetidae</taxon>
        <taxon>Agaricales</taxon>
        <taxon>Pleurotineae</taxon>
        <taxon>Pterulaceae</taxon>
        <taxon>Pterulicium</taxon>
    </lineage>
</organism>
<gene>
    <name evidence="3" type="ORF">BDV98DRAFT_606933</name>
</gene>
<feature type="compositionally biased region" description="Basic and acidic residues" evidence="1">
    <location>
        <begin position="47"/>
        <end position="58"/>
    </location>
</feature>
<feature type="compositionally biased region" description="Basic and acidic residues" evidence="1">
    <location>
        <begin position="103"/>
        <end position="116"/>
    </location>
</feature>
<dbReference type="GO" id="GO:0005737">
    <property type="term" value="C:cytoplasm"/>
    <property type="evidence" value="ECO:0007669"/>
    <property type="project" value="TreeGrafter"/>
</dbReference>
<dbReference type="STRING" id="1884261.A0A5C3QJ65"/>
<dbReference type="InterPro" id="IPR045107">
    <property type="entry name" value="SAC3/GANP/THP3"/>
</dbReference>
<reference evidence="3 4" key="1">
    <citation type="journal article" date="2019" name="Nat. Ecol. Evol.">
        <title>Megaphylogeny resolves global patterns of mushroom evolution.</title>
        <authorList>
            <person name="Varga T."/>
            <person name="Krizsan K."/>
            <person name="Foldi C."/>
            <person name="Dima B."/>
            <person name="Sanchez-Garcia M."/>
            <person name="Sanchez-Ramirez S."/>
            <person name="Szollosi G.J."/>
            <person name="Szarkandi J.G."/>
            <person name="Papp V."/>
            <person name="Albert L."/>
            <person name="Andreopoulos W."/>
            <person name="Angelini C."/>
            <person name="Antonin V."/>
            <person name="Barry K.W."/>
            <person name="Bougher N.L."/>
            <person name="Buchanan P."/>
            <person name="Buyck B."/>
            <person name="Bense V."/>
            <person name="Catcheside P."/>
            <person name="Chovatia M."/>
            <person name="Cooper J."/>
            <person name="Damon W."/>
            <person name="Desjardin D."/>
            <person name="Finy P."/>
            <person name="Geml J."/>
            <person name="Haridas S."/>
            <person name="Hughes K."/>
            <person name="Justo A."/>
            <person name="Karasinski D."/>
            <person name="Kautmanova I."/>
            <person name="Kiss B."/>
            <person name="Kocsube S."/>
            <person name="Kotiranta H."/>
            <person name="LaButti K.M."/>
            <person name="Lechner B.E."/>
            <person name="Liimatainen K."/>
            <person name="Lipzen A."/>
            <person name="Lukacs Z."/>
            <person name="Mihaltcheva S."/>
            <person name="Morgado L.N."/>
            <person name="Niskanen T."/>
            <person name="Noordeloos M.E."/>
            <person name="Ohm R.A."/>
            <person name="Ortiz-Santana B."/>
            <person name="Ovrebo C."/>
            <person name="Racz N."/>
            <person name="Riley R."/>
            <person name="Savchenko A."/>
            <person name="Shiryaev A."/>
            <person name="Soop K."/>
            <person name="Spirin V."/>
            <person name="Szebenyi C."/>
            <person name="Tomsovsky M."/>
            <person name="Tulloss R.E."/>
            <person name="Uehling J."/>
            <person name="Grigoriev I.V."/>
            <person name="Vagvolgyi C."/>
            <person name="Papp T."/>
            <person name="Martin F.M."/>
            <person name="Miettinen O."/>
            <person name="Hibbett D.S."/>
            <person name="Nagy L.G."/>
        </authorList>
    </citation>
    <scope>NUCLEOTIDE SEQUENCE [LARGE SCALE GENOMIC DNA]</scope>
    <source>
        <strain evidence="3 4">CBS 309.79</strain>
    </source>
</reference>
<feature type="region of interest" description="Disordered" evidence="1">
    <location>
        <begin position="1"/>
        <end position="154"/>
    </location>
</feature>
<feature type="compositionally biased region" description="Basic residues" evidence="1">
    <location>
        <begin position="59"/>
        <end position="75"/>
    </location>
</feature>
<dbReference type="EMBL" id="ML178840">
    <property type="protein sequence ID" value="TFK98373.1"/>
    <property type="molecule type" value="Genomic_DNA"/>
</dbReference>
<feature type="compositionally biased region" description="Pro residues" evidence="1">
    <location>
        <begin position="916"/>
        <end position="929"/>
    </location>
</feature>
<evidence type="ECO:0000313" key="3">
    <source>
        <dbReference type="EMBL" id="TFK98373.1"/>
    </source>
</evidence>
<feature type="compositionally biased region" description="Acidic residues" evidence="1">
    <location>
        <begin position="480"/>
        <end position="493"/>
    </location>
</feature>
<protein>
    <recommendedName>
        <fullName evidence="2">SAC3/GANP/THP3 conserved domain-containing protein</fullName>
    </recommendedName>
</protein>
<feature type="compositionally biased region" description="Low complexity" evidence="1">
    <location>
        <begin position="701"/>
        <end position="771"/>
    </location>
</feature>
<dbReference type="PANTHER" id="PTHR12436">
    <property type="entry name" value="80 KDA MCM3-ASSOCIATED PROTEIN"/>
    <property type="match status" value="1"/>
</dbReference>
<feature type="compositionally biased region" description="Low complexity" evidence="1">
    <location>
        <begin position="786"/>
        <end position="795"/>
    </location>
</feature>
<feature type="compositionally biased region" description="Low complexity" evidence="1">
    <location>
        <begin position="806"/>
        <end position="825"/>
    </location>
</feature>
<sequence>MDAPVVRSAFGAHKPRGGGRNKAWVGGQGHSHGQHGNSHGQHGNGGGHERHGASERGAPRGRGRARAVFRNKSYRPPRETVLKDEEMVDGTSGTEDEDEEEHEQQHEHEDEQHEDAHQDEEEEEDTTGQEQEDELDVEEVEEQGMEATPDDREAYWKELVKAREIERKAAIASGKMDDPLVPKRLEDAITIVGTCPDMCPRFERYRRERENNLFQWETVPGTKRVDHKKAVKMYERAAGDKIIPSDLRPPHVLKKTLDYLFHTLIPRGGFSATYNFVRDRSRAVRNDFTIQHSTGPIAIECYDRCARYHILALHFEGGKEGFSVAMETQQLMYTLQSLKEFYDDQRPRYTSPTELEMRIYHRLIHIRDQVERPESSPLPTHITSHPAYKLTTAFRKHIQKISSPITKTSDLRVDERGMEIFGELAGVLRSGGGGGRGMCYLVGCVLGVLFGREKMEGVEEIRGDLGVGDIIDGVDSGSNDQDEGDEDEDEQEEAPAAKHAPRTLTQSQLRMPPPRLPSSGSAPFSLGSTSEAPQPQPQPPASAFPASSSTPASSAFGNLAAAHALGNTPSPAFGNTPSSTFGITPSSAFGNATSSAFGNLSAAPTPVPAASSAFGNLTATPAPSSAFGNLGAFGSAPNIFGSFGGPAAPAAPVSVFGQPTPAPAREPPAPPAAATLAPPPATNGMSAAQSAPSGFGAGFLPPQQQKQTQTPQPQQQGHQSQGQRLNPQAASFAPSSLFPAGSTSFPSSTSAPSFPPSTQGSSFPPSSQSASFPPPTQSSLFPAPTPTISISTSTSVFPNATGGDSGSPSPSSSTPNTPISASGSSAKRRASIGLPKINTKLNGSADTGALPSPFGRTPPPAPKPDQISLPPVTPGAGSGSGPGLPSSPALGPSSASTSALGFHLNPAAGPLSPLVGGPPTPFPGGPPSAFPGGPLSPLMLNSPSVSRVPSMANFGSAGPSSPRTDSGRGFGAPPPTPLRQAVLQASRTFPGAMNQLSSTAGMGLISSSGAGSGSVPAKTTPTLGLVAVKDTKGKGKASPYSTAEDTRLADSFRASSLQRTCIARWKGKHAEQVEWVEACRRADEYALERRRERGSGVGGLRANVTDKDGLSRRAGPMPMGGEKKRRYSSASASVDGPRRIRRRLGTAERAYKAPVVEEALVERLKQNRAENEKRWAPSSFLQTITSSLSSSLPSHIPLPVHRCSVWLSVNPENDGTAIWMERKFGVPESGEWVEAAGGEGVFGIPLSLGKRKGGEIKGEEGYGPVLVVFECTPVEKGEDDIERKMTVLADCARLRDIVKALPQDSFSVPSLLVARWTKPASGGLEADFEQLVNKFTQEGKILAHQVFLLSAEPNDPDKELAATLSRLNVDLEGSKAQFLSVKGAVRLFDNQLNEFVEPALGRCAGTEEFNWNLLAHVIQASIKLLSSIRSRVQILLKLSGDAGELEDLEVESVVDHESMMEVIAAYLERSGLENAQDLQADMESHEMLGRDFPATLLIDRLREHILQRLEALEENSSTNAVHGVLKTDVTMSLKGFEGDVDGLQQRLVEAFVSAITPKRRGSVSASVDSVSAKRRRLSTSASLAGSPPGTSVSLSAFNSPSPSVNGINGYGNGRNTLSPDVSMSSVHLDEEEEGMDEPAKKKVVTAAMLRALTRSVKAQYGPPPGSASAPVPGRSNGPSSTISRASHAHGGSASARWGRLL</sequence>
<feature type="compositionally biased region" description="Polar residues" evidence="1">
    <location>
        <begin position="1613"/>
        <end position="1625"/>
    </location>
</feature>
<feature type="compositionally biased region" description="Acidic residues" evidence="1">
    <location>
        <begin position="117"/>
        <end position="144"/>
    </location>
</feature>